<feature type="region of interest" description="Disordered" evidence="1">
    <location>
        <begin position="82"/>
        <end position="148"/>
    </location>
</feature>
<evidence type="ECO:0000313" key="4">
    <source>
        <dbReference type="Proteomes" id="UP000177006"/>
    </source>
</evidence>
<dbReference type="EMBL" id="MEZK01000013">
    <property type="protein sequence ID" value="OGD63038.1"/>
    <property type="molecule type" value="Genomic_DNA"/>
</dbReference>
<evidence type="ECO:0000256" key="1">
    <source>
        <dbReference type="SAM" id="MobiDB-lite"/>
    </source>
</evidence>
<dbReference type="STRING" id="1797457.A2160_05335"/>
<gene>
    <name evidence="3" type="ORF">A2160_05335</name>
</gene>
<keyword evidence="2" id="KW-0472">Membrane</keyword>
<reference evidence="3 4" key="1">
    <citation type="journal article" date="2016" name="Nat. Commun.">
        <title>Thousands of microbial genomes shed light on interconnected biogeochemical processes in an aquifer system.</title>
        <authorList>
            <person name="Anantharaman K."/>
            <person name="Brown C.T."/>
            <person name="Hug L.A."/>
            <person name="Sharon I."/>
            <person name="Castelle C.J."/>
            <person name="Probst A.J."/>
            <person name="Thomas B.C."/>
            <person name="Singh A."/>
            <person name="Wilkins M.J."/>
            <person name="Karaoz U."/>
            <person name="Brodie E.L."/>
            <person name="Williams K.H."/>
            <person name="Hubbard S.S."/>
            <person name="Banfield J.F."/>
        </authorList>
    </citation>
    <scope>NUCLEOTIDE SEQUENCE [LARGE SCALE GENOMIC DNA]</scope>
</reference>
<name>A0A1F5E6Q3_9BACT</name>
<keyword evidence="2" id="KW-0812">Transmembrane</keyword>
<organism evidence="3 4">
    <name type="scientific">Candidatus Beckwithbacteria bacterium RBG_13_42_9</name>
    <dbReference type="NCBI Taxonomy" id="1797457"/>
    <lineage>
        <taxon>Bacteria</taxon>
        <taxon>Candidatus Beckwithiibacteriota</taxon>
    </lineage>
</organism>
<dbReference type="Proteomes" id="UP000177006">
    <property type="component" value="Unassembled WGS sequence"/>
</dbReference>
<feature type="transmembrane region" description="Helical" evidence="2">
    <location>
        <begin position="59"/>
        <end position="80"/>
    </location>
</feature>
<protein>
    <submittedName>
        <fullName evidence="3">Uncharacterized protein</fullName>
    </submittedName>
</protein>
<evidence type="ECO:0000256" key="2">
    <source>
        <dbReference type="SAM" id="Phobius"/>
    </source>
</evidence>
<dbReference type="AlphaFoldDB" id="A0A1F5E6Q3"/>
<proteinExistence type="predicted"/>
<keyword evidence="2" id="KW-1133">Transmembrane helix</keyword>
<sequence length="148" mass="15848">MTATNLKDQLKQFKVKPDPAWQTKAHQEMTAFVAATTPLTSPQLPSLLKARTNFWQQHLGSLLTLALAGSIVAGIAYLAIGQQPKPSSPPNLEVAVSPTPAATVTPSFMPTPQPTTQPSVGPENDPYSSKKPHPDDQGLHKGNDKANY</sequence>
<comment type="caution">
    <text evidence="3">The sequence shown here is derived from an EMBL/GenBank/DDBJ whole genome shotgun (WGS) entry which is preliminary data.</text>
</comment>
<evidence type="ECO:0000313" key="3">
    <source>
        <dbReference type="EMBL" id="OGD63038.1"/>
    </source>
</evidence>
<accession>A0A1F5E6Q3</accession>
<feature type="compositionally biased region" description="Basic and acidic residues" evidence="1">
    <location>
        <begin position="132"/>
        <end position="148"/>
    </location>
</feature>